<keyword evidence="6" id="KW-0813">Transport</keyword>
<organism evidence="13 14">
    <name type="scientific">Vreelandella arcis</name>
    <dbReference type="NCBI Taxonomy" id="416873"/>
    <lineage>
        <taxon>Bacteria</taxon>
        <taxon>Pseudomonadati</taxon>
        <taxon>Pseudomonadota</taxon>
        <taxon>Gammaproteobacteria</taxon>
        <taxon>Oceanospirillales</taxon>
        <taxon>Halomonadaceae</taxon>
        <taxon>Vreelandella</taxon>
    </lineage>
</organism>
<dbReference type="OrthoDB" id="9806241at2"/>
<keyword evidence="11 12" id="KW-0472">Membrane</keyword>
<protein>
    <recommendedName>
        <fullName evidence="5">Intermembrane phospholipid transport system permease protein MlaE</fullName>
    </recommendedName>
</protein>
<dbReference type="AlphaFoldDB" id="A0A1G9ZI68"/>
<feature type="transmembrane region" description="Helical" evidence="12">
    <location>
        <begin position="243"/>
        <end position="263"/>
    </location>
</feature>
<dbReference type="EMBL" id="FNII01000003">
    <property type="protein sequence ID" value="SDN20974.1"/>
    <property type="molecule type" value="Genomic_DNA"/>
</dbReference>
<comment type="subcellular location">
    <subcellularLocation>
        <location evidence="2 12">Cell inner membrane</location>
        <topology evidence="2 12">Multi-pass membrane protein</topology>
    </subcellularLocation>
</comment>
<evidence type="ECO:0000256" key="3">
    <source>
        <dbReference type="ARBA" id="ARBA00007556"/>
    </source>
</evidence>
<accession>A0A1G9ZI68</accession>
<gene>
    <name evidence="13" type="ORF">SAMN04487951_103130</name>
</gene>
<proteinExistence type="inferred from homology"/>
<dbReference type="GO" id="GO:0043190">
    <property type="term" value="C:ATP-binding cassette (ABC) transporter complex"/>
    <property type="evidence" value="ECO:0007669"/>
    <property type="project" value="InterPro"/>
</dbReference>
<evidence type="ECO:0000256" key="12">
    <source>
        <dbReference type="RuleBase" id="RU362044"/>
    </source>
</evidence>
<comment type="function">
    <text evidence="1">Part of the ABC transporter complex MlaFEDB, which is involved in a phospholipid transport pathway that maintains lipid asymmetry in the outer membrane by retrograde trafficking of phospholipids from the outer membrane to the inner membrane. Probably responsible for the translocation of the substrate across the membrane.</text>
</comment>
<comment type="subunit">
    <text evidence="4">The complex is composed of two ATP-binding proteins (MlaF), two transmembrane proteins (MlaE), two cytoplasmic solute-binding proteins (MlaB) and six periplasmic solute-binding proteins (MlaD).</text>
</comment>
<evidence type="ECO:0000256" key="8">
    <source>
        <dbReference type="ARBA" id="ARBA00022519"/>
    </source>
</evidence>
<dbReference type="Proteomes" id="UP000199677">
    <property type="component" value="Unassembled WGS sequence"/>
</dbReference>
<comment type="caution">
    <text evidence="12">Lacks conserved residue(s) required for the propagation of feature annotation.</text>
</comment>
<dbReference type="PANTHER" id="PTHR30188">
    <property type="entry name" value="ABC TRANSPORTER PERMEASE PROTEIN-RELATED"/>
    <property type="match status" value="1"/>
</dbReference>
<evidence type="ECO:0000256" key="10">
    <source>
        <dbReference type="ARBA" id="ARBA00022989"/>
    </source>
</evidence>
<evidence type="ECO:0000256" key="1">
    <source>
        <dbReference type="ARBA" id="ARBA00002460"/>
    </source>
</evidence>
<evidence type="ECO:0000313" key="14">
    <source>
        <dbReference type="Proteomes" id="UP000199677"/>
    </source>
</evidence>
<reference evidence="14" key="1">
    <citation type="submission" date="2016-10" db="EMBL/GenBank/DDBJ databases">
        <authorList>
            <person name="Varghese N."/>
            <person name="Submissions S."/>
        </authorList>
    </citation>
    <scope>NUCLEOTIDE SEQUENCE [LARGE SCALE GENOMIC DNA]</scope>
    <source>
        <strain evidence="14">CGMCC 1.6494</strain>
    </source>
</reference>
<feature type="transmembrane region" description="Helical" evidence="12">
    <location>
        <begin position="55"/>
        <end position="84"/>
    </location>
</feature>
<feature type="transmembrane region" description="Helical" evidence="12">
    <location>
        <begin position="153"/>
        <end position="176"/>
    </location>
</feature>
<feature type="transmembrane region" description="Helical" evidence="12">
    <location>
        <begin position="212"/>
        <end position="231"/>
    </location>
</feature>
<dbReference type="NCBIfam" id="NF033619">
    <property type="entry name" value="perm_MlaE_1"/>
    <property type="match status" value="1"/>
</dbReference>
<name>A0A1G9ZI68_9GAMM</name>
<comment type="similarity">
    <text evidence="3 12">Belongs to the MlaE permease family.</text>
</comment>
<evidence type="ECO:0000256" key="9">
    <source>
        <dbReference type="ARBA" id="ARBA00022692"/>
    </source>
</evidence>
<dbReference type="InterPro" id="IPR003453">
    <property type="entry name" value="ABC_MlaE_roteobac"/>
</dbReference>
<dbReference type="InterPro" id="IPR053408">
    <property type="entry name" value="MlaE_Permease"/>
</dbReference>
<dbReference type="Pfam" id="PF02405">
    <property type="entry name" value="MlaE"/>
    <property type="match status" value="1"/>
</dbReference>
<sequence>MTTKQGQIASRITRLGRRSCDAVESLGRAGVFLAQSAVGVPSAEGVRLWIRQLHFVGVLSLAIVLVSGLFIGMVLALQGYTILIDFGAEDALGQMVALSLLRELSPVVAALLFAGRAGSALTAEIGLMKATEQLTSMEMIGVDPLRRVVAPRFWAGVVALPILTVGFSVVGIWGGYLVGVEWLGVFEGSYWSNMQASVGFINDIGNGMLKSIVFAVVVTWIAVFQGYDLIPTSEGISRATTRTVVYSSLAVLGLDFILTAVMFGGL</sequence>
<dbReference type="RefSeq" id="WP_089702925.1">
    <property type="nucleotide sequence ID" value="NZ_FNII01000003.1"/>
</dbReference>
<keyword evidence="9 12" id="KW-0812">Transmembrane</keyword>
<evidence type="ECO:0000256" key="7">
    <source>
        <dbReference type="ARBA" id="ARBA00022475"/>
    </source>
</evidence>
<evidence type="ECO:0000256" key="4">
    <source>
        <dbReference type="ARBA" id="ARBA00011380"/>
    </source>
</evidence>
<keyword evidence="10 12" id="KW-1133">Transmembrane helix</keyword>
<evidence type="ECO:0000256" key="2">
    <source>
        <dbReference type="ARBA" id="ARBA00004429"/>
    </source>
</evidence>
<evidence type="ECO:0000256" key="11">
    <source>
        <dbReference type="ARBA" id="ARBA00023136"/>
    </source>
</evidence>
<keyword evidence="7" id="KW-1003">Cell membrane</keyword>
<keyword evidence="14" id="KW-1185">Reference proteome</keyword>
<dbReference type="NCBIfam" id="TIGR00056">
    <property type="entry name" value="MlaE family lipid ABC transporter permease subunit"/>
    <property type="match status" value="1"/>
</dbReference>
<dbReference type="PANTHER" id="PTHR30188:SF4">
    <property type="entry name" value="PROTEIN TRIGALACTOSYLDIACYLGLYCEROL 1, CHLOROPLASTIC"/>
    <property type="match status" value="1"/>
</dbReference>
<evidence type="ECO:0000313" key="13">
    <source>
        <dbReference type="EMBL" id="SDN20974.1"/>
    </source>
</evidence>
<dbReference type="GO" id="GO:0005548">
    <property type="term" value="F:phospholipid transporter activity"/>
    <property type="evidence" value="ECO:0007669"/>
    <property type="project" value="TreeGrafter"/>
</dbReference>
<evidence type="ECO:0000256" key="5">
    <source>
        <dbReference type="ARBA" id="ARBA00020857"/>
    </source>
</evidence>
<dbReference type="STRING" id="416873.SAMN04487951_103130"/>
<dbReference type="InterPro" id="IPR030802">
    <property type="entry name" value="Permease_MalE"/>
</dbReference>
<keyword evidence="8 12" id="KW-0997">Cell inner membrane</keyword>
<evidence type="ECO:0000256" key="6">
    <source>
        <dbReference type="ARBA" id="ARBA00022448"/>
    </source>
</evidence>